<accession>A0A8J3JEM7</accession>
<dbReference type="RefSeq" id="WP_203663188.1">
    <property type="nucleotide sequence ID" value="NZ_BAAAZM010000001.1"/>
</dbReference>
<evidence type="ECO:0000256" key="1">
    <source>
        <dbReference type="SAM" id="MobiDB-lite"/>
    </source>
</evidence>
<evidence type="ECO:0000313" key="3">
    <source>
        <dbReference type="Proteomes" id="UP000612808"/>
    </source>
</evidence>
<proteinExistence type="predicted"/>
<feature type="compositionally biased region" description="Basic and acidic residues" evidence="1">
    <location>
        <begin position="61"/>
        <end position="70"/>
    </location>
</feature>
<protein>
    <submittedName>
        <fullName evidence="2">Uncharacterized protein</fullName>
    </submittedName>
</protein>
<comment type="caution">
    <text evidence="2">The sequence shown here is derived from an EMBL/GenBank/DDBJ whole genome shotgun (WGS) entry which is preliminary data.</text>
</comment>
<evidence type="ECO:0000313" key="2">
    <source>
        <dbReference type="EMBL" id="GID15057.1"/>
    </source>
</evidence>
<dbReference type="Proteomes" id="UP000612808">
    <property type="component" value="Unassembled WGS sequence"/>
</dbReference>
<organism evidence="2 3">
    <name type="scientific">Actinocatenispora rupis</name>
    <dbReference type="NCBI Taxonomy" id="519421"/>
    <lineage>
        <taxon>Bacteria</taxon>
        <taxon>Bacillati</taxon>
        <taxon>Actinomycetota</taxon>
        <taxon>Actinomycetes</taxon>
        <taxon>Micromonosporales</taxon>
        <taxon>Micromonosporaceae</taxon>
        <taxon>Actinocatenispora</taxon>
    </lineage>
</organism>
<feature type="region of interest" description="Disordered" evidence="1">
    <location>
        <begin position="26"/>
        <end position="70"/>
    </location>
</feature>
<feature type="compositionally biased region" description="Basic and acidic residues" evidence="1">
    <location>
        <begin position="26"/>
        <end position="43"/>
    </location>
</feature>
<sequence>MSALLFIVGFAALLGVAQLFGWTHDSRDSADWHSPERASRPDHAAPVTPIAGRVHTGTARLDTHPHQHAA</sequence>
<gene>
    <name evidence="2" type="ORF">Aru02nite_59460</name>
</gene>
<keyword evidence="3" id="KW-1185">Reference proteome</keyword>
<reference evidence="2" key="1">
    <citation type="submission" date="2021-01" db="EMBL/GenBank/DDBJ databases">
        <title>Whole genome shotgun sequence of Actinocatenispora rupis NBRC 107355.</title>
        <authorList>
            <person name="Komaki H."/>
            <person name="Tamura T."/>
        </authorList>
    </citation>
    <scope>NUCLEOTIDE SEQUENCE</scope>
    <source>
        <strain evidence="2">NBRC 107355</strain>
    </source>
</reference>
<name>A0A8J3JEM7_9ACTN</name>
<dbReference type="EMBL" id="BOMB01000038">
    <property type="protein sequence ID" value="GID15057.1"/>
    <property type="molecule type" value="Genomic_DNA"/>
</dbReference>
<dbReference type="AlphaFoldDB" id="A0A8J3JEM7"/>